<dbReference type="InterPro" id="IPR036227">
    <property type="entry name" value="Ribosomal_uL15/eL18_sf"/>
</dbReference>
<comment type="subunit">
    <text evidence="4">Part of the 50S ribosomal subunit.</text>
</comment>
<feature type="region of interest" description="Disordered" evidence="5">
    <location>
        <begin position="1"/>
        <end position="45"/>
    </location>
</feature>
<keyword evidence="4" id="KW-0694">RNA-binding</keyword>
<dbReference type="SUPFAM" id="SSF52080">
    <property type="entry name" value="Ribosomal proteins L15p and L18e"/>
    <property type="match status" value="1"/>
</dbReference>
<evidence type="ECO:0000313" key="7">
    <source>
        <dbReference type="EMBL" id="PIT92294.1"/>
    </source>
</evidence>
<sequence>MQLHTLTPKHKPTKKAPRIGRGGKRGTTSGRGTKGQKSRAGHRIRPAVRDLIQRLPKRRGFNNKTKSKPAQLVSFSSLSRMGSETVITPQTLAVVGLVDLRKGRSVKILNDGSELTKAYTFKDIQFSAAARKQAESSGSTIS</sequence>
<dbReference type="GO" id="GO:0022625">
    <property type="term" value="C:cytosolic large ribosomal subunit"/>
    <property type="evidence" value="ECO:0007669"/>
    <property type="project" value="TreeGrafter"/>
</dbReference>
<dbReference type="InterPro" id="IPR030878">
    <property type="entry name" value="Ribosomal_uL15"/>
</dbReference>
<evidence type="ECO:0000256" key="2">
    <source>
        <dbReference type="ARBA" id="ARBA00022980"/>
    </source>
</evidence>
<dbReference type="GO" id="GO:0019843">
    <property type="term" value="F:rRNA binding"/>
    <property type="evidence" value="ECO:0007669"/>
    <property type="project" value="UniProtKB-UniRule"/>
</dbReference>
<dbReference type="InterPro" id="IPR021131">
    <property type="entry name" value="Ribosomal_uL15/eL18"/>
</dbReference>
<dbReference type="NCBIfam" id="TIGR01071">
    <property type="entry name" value="rplO_bact"/>
    <property type="match status" value="1"/>
</dbReference>
<accession>A0A2M6WHT5</accession>
<protein>
    <recommendedName>
        <fullName evidence="4">Large ribosomal subunit protein uL15</fullName>
    </recommendedName>
</protein>
<dbReference type="Pfam" id="PF00828">
    <property type="entry name" value="Ribosomal_L27A"/>
    <property type="match status" value="1"/>
</dbReference>
<dbReference type="GO" id="GO:0003735">
    <property type="term" value="F:structural constituent of ribosome"/>
    <property type="evidence" value="ECO:0007669"/>
    <property type="project" value="InterPro"/>
</dbReference>
<organism evidence="7 8">
    <name type="scientific">Candidatus Harrisonbacteria bacterium CG10_big_fil_rev_8_21_14_0_10_42_17</name>
    <dbReference type="NCBI Taxonomy" id="1974584"/>
    <lineage>
        <taxon>Bacteria</taxon>
        <taxon>Candidatus Harrisoniibacteriota</taxon>
    </lineage>
</organism>
<dbReference type="PANTHER" id="PTHR12934">
    <property type="entry name" value="50S RIBOSOMAL PROTEIN L15"/>
    <property type="match status" value="1"/>
</dbReference>
<feature type="compositionally biased region" description="Basic residues" evidence="5">
    <location>
        <begin position="7"/>
        <end position="24"/>
    </location>
</feature>
<dbReference type="GO" id="GO:0006412">
    <property type="term" value="P:translation"/>
    <property type="evidence" value="ECO:0007669"/>
    <property type="project" value="UniProtKB-UniRule"/>
</dbReference>
<comment type="caution">
    <text evidence="7">The sequence shown here is derived from an EMBL/GenBank/DDBJ whole genome shotgun (WGS) entry which is preliminary data.</text>
</comment>
<evidence type="ECO:0000256" key="1">
    <source>
        <dbReference type="ARBA" id="ARBA00007320"/>
    </source>
</evidence>
<dbReference type="Proteomes" id="UP000228635">
    <property type="component" value="Unassembled WGS sequence"/>
</dbReference>
<dbReference type="Gene3D" id="3.100.10.10">
    <property type="match status" value="1"/>
</dbReference>
<evidence type="ECO:0000256" key="3">
    <source>
        <dbReference type="ARBA" id="ARBA00023274"/>
    </source>
</evidence>
<name>A0A2M6WHT5_9BACT</name>
<evidence type="ECO:0000313" key="8">
    <source>
        <dbReference type="Proteomes" id="UP000228635"/>
    </source>
</evidence>
<keyword evidence="2 4" id="KW-0689">Ribosomal protein</keyword>
<evidence type="ECO:0000256" key="4">
    <source>
        <dbReference type="HAMAP-Rule" id="MF_01341"/>
    </source>
</evidence>
<dbReference type="InterPro" id="IPR005749">
    <property type="entry name" value="Ribosomal_uL15_bac-type"/>
</dbReference>
<dbReference type="PANTHER" id="PTHR12934:SF11">
    <property type="entry name" value="LARGE RIBOSOMAL SUBUNIT PROTEIN UL15M"/>
    <property type="match status" value="1"/>
</dbReference>
<dbReference type="EMBL" id="PFBA01000027">
    <property type="protein sequence ID" value="PIT92294.1"/>
    <property type="molecule type" value="Genomic_DNA"/>
</dbReference>
<proteinExistence type="inferred from homology"/>
<keyword evidence="4" id="KW-0699">rRNA-binding</keyword>
<comment type="function">
    <text evidence="4">Binds to the 23S rRNA.</text>
</comment>
<dbReference type="HAMAP" id="MF_01341">
    <property type="entry name" value="Ribosomal_uL15"/>
    <property type="match status" value="1"/>
</dbReference>
<feature type="domain" description="Large ribosomal subunit protein uL15/eL18" evidence="6">
    <location>
        <begin position="82"/>
        <end position="141"/>
    </location>
</feature>
<reference evidence="8" key="1">
    <citation type="submission" date="2017-09" db="EMBL/GenBank/DDBJ databases">
        <title>Depth-based differentiation of microbial function through sediment-hosted aquifers and enrichment of novel symbionts in the deep terrestrial subsurface.</title>
        <authorList>
            <person name="Probst A.J."/>
            <person name="Ladd B."/>
            <person name="Jarett J.K."/>
            <person name="Geller-Mcgrath D.E."/>
            <person name="Sieber C.M.K."/>
            <person name="Emerson J.B."/>
            <person name="Anantharaman K."/>
            <person name="Thomas B.C."/>
            <person name="Malmstrom R."/>
            <person name="Stieglmeier M."/>
            <person name="Klingl A."/>
            <person name="Woyke T."/>
            <person name="Ryan C.M."/>
            <person name="Banfield J.F."/>
        </authorList>
    </citation>
    <scope>NUCLEOTIDE SEQUENCE [LARGE SCALE GENOMIC DNA]</scope>
</reference>
<evidence type="ECO:0000256" key="5">
    <source>
        <dbReference type="SAM" id="MobiDB-lite"/>
    </source>
</evidence>
<comment type="similarity">
    <text evidence="1 4">Belongs to the universal ribosomal protein uL15 family.</text>
</comment>
<evidence type="ECO:0000259" key="6">
    <source>
        <dbReference type="Pfam" id="PF00828"/>
    </source>
</evidence>
<gene>
    <name evidence="4 7" type="primary">rplO</name>
    <name evidence="7" type="ORF">COU08_03215</name>
</gene>
<keyword evidence="3 4" id="KW-0687">Ribonucleoprotein</keyword>
<dbReference type="AlphaFoldDB" id="A0A2M6WHT5"/>
<feature type="compositionally biased region" description="Basic residues" evidence="5">
    <location>
        <begin position="34"/>
        <end position="45"/>
    </location>
</feature>